<protein>
    <submittedName>
        <fullName evidence="2">Uncharacterized protein</fullName>
    </submittedName>
</protein>
<accession>A0AAD7U6G9</accession>
<dbReference type="EMBL" id="JAQMWT010000685">
    <property type="protein sequence ID" value="KAJ8598162.1"/>
    <property type="molecule type" value="Genomic_DNA"/>
</dbReference>
<organism evidence="2 3">
    <name type="scientific">Chrysophaeum taylorii</name>
    <dbReference type="NCBI Taxonomy" id="2483200"/>
    <lineage>
        <taxon>Eukaryota</taxon>
        <taxon>Sar</taxon>
        <taxon>Stramenopiles</taxon>
        <taxon>Ochrophyta</taxon>
        <taxon>Pelagophyceae</taxon>
        <taxon>Pelagomonadales</taxon>
        <taxon>Pelagomonadaceae</taxon>
        <taxon>Chrysophaeum</taxon>
    </lineage>
</organism>
<gene>
    <name evidence="2" type="ORF">CTAYLR_007382</name>
</gene>
<keyword evidence="1" id="KW-0812">Transmembrane</keyword>
<keyword evidence="3" id="KW-1185">Reference proteome</keyword>
<feature type="transmembrane region" description="Helical" evidence="1">
    <location>
        <begin position="12"/>
        <end position="30"/>
    </location>
</feature>
<dbReference type="AlphaFoldDB" id="A0AAD7U6G9"/>
<comment type="caution">
    <text evidence="2">The sequence shown here is derived from an EMBL/GenBank/DDBJ whole genome shotgun (WGS) entry which is preliminary data.</text>
</comment>
<evidence type="ECO:0000256" key="1">
    <source>
        <dbReference type="SAM" id="Phobius"/>
    </source>
</evidence>
<reference evidence="2" key="1">
    <citation type="submission" date="2023-01" db="EMBL/GenBank/DDBJ databases">
        <title>Metagenome sequencing of chrysophaentin producing Chrysophaeum taylorii.</title>
        <authorList>
            <person name="Davison J."/>
            <person name="Bewley C."/>
        </authorList>
    </citation>
    <scope>NUCLEOTIDE SEQUENCE</scope>
    <source>
        <strain evidence="2">NIES-1699</strain>
    </source>
</reference>
<keyword evidence="1" id="KW-0472">Membrane</keyword>
<dbReference type="Proteomes" id="UP001230188">
    <property type="component" value="Unassembled WGS sequence"/>
</dbReference>
<proteinExistence type="predicted"/>
<evidence type="ECO:0000313" key="2">
    <source>
        <dbReference type="EMBL" id="KAJ8598162.1"/>
    </source>
</evidence>
<name>A0AAD7U6G9_9STRA</name>
<sequence>MAFTDLVFTSEGVVKMSLVGGVLFILFVLFGPAPVDERKLELDREWARHNARGTFFHQLSSQLSSKHKSA</sequence>
<evidence type="ECO:0000313" key="3">
    <source>
        <dbReference type="Proteomes" id="UP001230188"/>
    </source>
</evidence>
<keyword evidence="1" id="KW-1133">Transmembrane helix</keyword>